<evidence type="ECO:0000313" key="1">
    <source>
        <dbReference type="EMBL" id="SFC80451.1"/>
    </source>
</evidence>
<reference evidence="1 2" key="1">
    <citation type="submission" date="2016-10" db="EMBL/GenBank/DDBJ databases">
        <authorList>
            <person name="de Groot N.N."/>
        </authorList>
    </citation>
    <scope>NUCLEOTIDE SEQUENCE [LARGE SCALE GENOMIC DNA]</scope>
    <source>
        <strain evidence="1 2">DSM 6793</strain>
    </source>
</reference>
<gene>
    <name evidence="1" type="ORF">SAMN05421780_11033</name>
</gene>
<dbReference type="EMBL" id="FOLE01000010">
    <property type="protein sequence ID" value="SFC80451.1"/>
    <property type="molecule type" value="Genomic_DNA"/>
</dbReference>
<keyword evidence="2" id="KW-1185">Reference proteome</keyword>
<dbReference type="STRING" id="927664.SAMN05421780_11033"/>
<dbReference type="AlphaFoldDB" id="A0A1I1M4Y6"/>
<organism evidence="1 2">
    <name type="scientific">Flexibacter flexilis DSM 6793</name>
    <dbReference type="NCBI Taxonomy" id="927664"/>
    <lineage>
        <taxon>Bacteria</taxon>
        <taxon>Pseudomonadati</taxon>
        <taxon>Bacteroidota</taxon>
        <taxon>Cytophagia</taxon>
        <taxon>Cytophagales</taxon>
        <taxon>Flexibacteraceae</taxon>
        <taxon>Flexibacter</taxon>
    </lineage>
</organism>
<evidence type="ECO:0000313" key="2">
    <source>
        <dbReference type="Proteomes" id="UP000199514"/>
    </source>
</evidence>
<sequence>MTTNSDKKLFVFDSVNYTSESAAYADACAKELIFANRVGCPYQFGYAPVCEKYNTTPKIYYVDMTVLWNEDKTMFDEQDRSELITLTEAQYNTWLDWTTGLPTASVAQPDNLM</sequence>
<protein>
    <submittedName>
        <fullName evidence="1">Uncharacterized protein</fullName>
    </submittedName>
</protein>
<proteinExistence type="predicted"/>
<name>A0A1I1M4Y6_9BACT</name>
<dbReference type="RefSeq" id="WP_091514947.1">
    <property type="nucleotide sequence ID" value="NZ_FOLE01000010.1"/>
</dbReference>
<dbReference type="Proteomes" id="UP000199514">
    <property type="component" value="Unassembled WGS sequence"/>
</dbReference>
<accession>A0A1I1M4Y6</accession>